<keyword evidence="2" id="KW-0813">Transport</keyword>
<keyword evidence="9" id="KW-0868">Chloride</keyword>
<evidence type="ECO:0000256" key="8">
    <source>
        <dbReference type="ARBA" id="ARBA00023136"/>
    </source>
</evidence>
<evidence type="ECO:0000256" key="5">
    <source>
        <dbReference type="ARBA" id="ARBA00022989"/>
    </source>
</evidence>
<sequence length="468" mass="52007">MFISSCSEKTLLRMLQITLASVSEPYLMSSPVALLLFSSKDEAMKNLYLRNSHRMFNYGPLFVGLIIYFFTVVWAAGTSVAAGILVPMLVIGALYGRILGLMLVDIFGVHLDKSYWSWLDPGAFALIGSASFFSGVARLAPAITSIMMELTNDLKVLLPVMTAVVVAKWVGDYLTHPFFHALLELKCIPFLNQQPNVRINKQNVKLELFTAADIMAFPVVTLNLVEHVPTLAQKLLDHTHNGFPVLKELPSGECVFHGLITRSELLVMLENKDVLKPGPFDPLDDKDLDIAPIGYDSMLRGPEEREQMQEKFLQQFVDSTSHLNHFKNHYVDLTAYLNMSAMSVPCKFSLHRAYTLISALGLRHLTVVDECNQVKGIITRKDLMGFHMVETLGNIMETRPYFTNDGNGKPAANSNAVSGKSVPTIEEEDEEQGEAHLEDGERRSSVRGRVNPVASATDVELNVVAEDC</sequence>
<evidence type="ECO:0000259" key="12">
    <source>
        <dbReference type="SMART" id="SM00116"/>
    </source>
</evidence>
<dbReference type="EMBL" id="BMAT01001854">
    <property type="protein sequence ID" value="GFR93919.1"/>
    <property type="molecule type" value="Genomic_DNA"/>
</dbReference>
<dbReference type="SUPFAM" id="SSF54631">
    <property type="entry name" value="CBS-domain pair"/>
    <property type="match status" value="1"/>
</dbReference>
<evidence type="ECO:0000256" key="10">
    <source>
        <dbReference type="SAM" id="MobiDB-lite"/>
    </source>
</evidence>
<dbReference type="InterPro" id="IPR000644">
    <property type="entry name" value="CBS_dom"/>
</dbReference>
<keyword evidence="6" id="KW-0406">Ion transport</keyword>
<evidence type="ECO:0000256" key="9">
    <source>
        <dbReference type="ARBA" id="ARBA00023214"/>
    </source>
</evidence>
<feature type="transmembrane region" description="Helical" evidence="11">
    <location>
        <begin position="58"/>
        <end position="76"/>
    </location>
</feature>
<feature type="transmembrane region" description="Helical" evidence="11">
    <location>
        <begin position="116"/>
        <end position="136"/>
    </location>
</feature>
<organism evidence="13 14">
    <name type="scientific">Elysia marginata</name>
    <dbReference type="NCBI Taxonomy" id="1093978"/>
    <lineage>
        <taxon>Eukaryota</taxon>
        <taxon>Metazoa</taxon>
        <taxon>Spiralia</taxon>
        <taxon>Lophotrochozoa</taxon>
        <taxon>Mollusca</taxon>
        <taxon>Gastropoda</taxon>
        <taxon>Heterobranchia</taxon>
        <taxon>Euthyneura</taxon>
        <taxon>Panpulmonata</taxon>
        <taxon>Sacoglossa</taxon>
        <taxon>Placobranchoidea</taxon>
        <taxon>Plakobranchidae</taxon>
        <taxon>Elysia</taxon>
    </lineage>
</organism>
<feature type="domain" description="CBS" evidence="12">
    <location>
        <begin position="340"/>
        <end position="388"/>
    </location>
</feature>
<dbReference type="Pfam" id="PF00571">
    <property type="entry name" value="CBS"/>
    <property type="match status" value="1"/>
</dbReference>
<keyword evidence="14" id="KW-1185">Reference proteome</keyword>
<feature type="region of interest" description="Disordered" evidence="10">
    <location>
        <begin position="405"/>
        <end position="452"/>
    </location>
</feature>
<keyword evidence="5 11" id="KW-1133">Transmembrane helix</keyword>
<feature type="compositionally biased region" description="Basic and acidic residues" evidence="10">
    <location>
        <begin position="433"/>
        <end position="444"/>
    </location>
</feature>
<keyword evidence="4" id="KW-0677">Repeat</keyword>
<keyword evidence="7" id="KW-0129">CBS domain</keyword>
<keyword evidence="3 11" id="KW-0812">Transmembrane</keyword>
<evidence type="ECO:0000256" key="11">
    <source>
        <dbReference type="SAM" id="Phobius"/>
    </source>
</evidence>
<dbReference type="Gene3D" id="3.10.580.10">
    <property type="entry name" value="CBS-domain"/>
    <property type="match status" value="1"/>
</dbReference>
<evidence type="ECO:0000256" key="6">
    <source>
        <dbReference type="ARBA" id="ARBA00023065"/>
    </source>
</evidence>
<dbReference type="InterPro" id="IPR046342">
    <property type="entry name" value="CBS_dom_sf"/>
</dbReference>
<dbReference type="InterPro" id="IPR001807">
    <property type="entry name" value="ClC"/>
</dbReference>
<name>A0AAV4H825_9GAST</name>
<dbReference type="InterPro" id="IPR051280">
    <property type="entry name" value="Cl-channel/antiporter"/>
</dbReference>
<keyword evidence="8 11" id="KW-0472">Membrane</keyword>
<dbReference type="Proteomes" id="UP000762676">
    <property type="component" value="Unassembled WGS sequence"/>
</dbReference>
<dbReference type="GO" id="GO:0016020">
    <property type="term" value="C:membrane"/>
    <property type="evidence" value="ECO:0007669"/>
    <property type="project" value="UniProtKB-SubCell"/>
</dbReference>
<gene>
    <name evidence="13" type="ORF">ElyMa_000905500</name>
</gene>
<dbReference type="Gene3D" id="1.10.3080.10">
    <property type="entry name" value="Clc chloride channel"/>
    <property type="match status" value="1"/>
</dbReference>
<evidence type="ECO:0000313" key="14">
    <source>
        <dbReference type="Proteomes" id="UP000762676"/>
    </source>
</evidence>
<dbReference type="InterPro" id="IPR014743">
    <property type="entry name" value="Cl-channel_core"/>
</dbReference>
<feature type="transmembrane region" description="Helical" evidence="11">
    <location>
        <begin position="17"/>
        <end position="37"/>
    </location>
</feature>
<dbReference type="PANTHER" id="PTHR11689">
    <property type="entry name" value="CHLORIDE CHANNEL PROTEIN CLC FAMILY MEMBER"/>
    <property type="match status" value="1"/>
</dbReference>
<evidence type="ECO:0000313" key="13">
    <source>
        <dbReference type="EMBL" id="GFR93919.1"/>
    </source>
</evidence>
<evidence type="ECO:0000256" key="4">
    <source>
        <dbReference type="ARBA" id="ARBA00022737"/>
    </source>
</evidence>
<evidence type="ECO:0000256" key="7">
    <source>
        <dbReference type="ARBA" id="ARBA00023122"/>
    </source>
</evidence>
<protein>
    <submittedName>
        <fullName evidence="13">Chloride channel protein</fullName>
    </submittedName>
</protein>
<dbReference type="Pfam" id="PF00654">
    <property type="entry name" value="Voltage_CLC"/>
    <property type="match status" value="1"/>
</dbReference>
<evidence type="ECO:0000256" key="3">
    <source>
        <dbReference type="ARBA" id="ARBA00022692"/>
    </source>
</evidence>
<evidence type="ECO:0000256" key="2">
    <source>
        <dbReference type="ARBA" id="ARBA00022448"/>
    </source>
</evidence>
<feature type="transmembrane region" description="Helical" evidence="11">
    <location>
        <begin position="82"/>
        <end position="104"/>
    </location>
</feature>
<dbReference type="PANTHER" id="PTHR11689:SF89">
    <property type="entry name" value="CHLORIDE CHANNEL PROTEIN"/>
    <property type="match status" value="1"/>
</dbReference>
<dbReference type="SMART" id="SM00116">
    <property type="entry name" value="CBS"/>
    <property type="match status" value="2"/>
</dbReference>
<dbReference type="GO" id="GO:0015108">
    <property type="term" value="F:chloride transmembrane transporter activity"/>
    <property type="evidence" value="ECO:0007669"/>
    <property type="project" value="InterPro"/>
</dbReference>
<dbReference type="SUPFAM" id="SSF81340">
    <property type="entry name" value="Clc chloride channel"/>
    <property type="match status" value="1"/>
</dbReference>
<evidence type="ECO:0000256" key="1">
    <source>
        <dbReference type="ARBA" id="ARBA00004141"/>
    </source>
</evidence>
<comment type="caution">
    <text evidence="13">The sequence shown here is derived from an EMBL/GenBank/DDBJ whole genome shotgun (WGS) entry which is preliminary data.</text>
</comment>
<feature type="domain" description="CBS" evidence="12">
    <location>
        <begin position="218"/>
        <end position="270"/>
    </location>
</feature>
<accession>A0AAV4H825</accession>
<dbReference type="AlphaFoldDB" id="A0AAV4H825"/>
<reference evidence="13 14" key="1">
    <citation type="journal article" date="2021" name="Elife">
        <title>Chloroplast acquisition without the gene transfer in kleptoplastic sea slugs, Plakobranchus ocellatus.</title>
        <authorList>
            <person name="Maeda T."/>
            <person name="Takahashi S."/>
            <person name="Yoshida T."/>
            <person name="Shimamura S."/>
            <person name="Takaki Y."/>
            <person name="Nagai Y."/>
            <person name="Toyoda A."/>
            <person name="Suzuki Y."/>
            <person name="Arimoto A."/>
            <person name="Ishii H."/>
            <person name="Satoh N."/>
            <person name="Nishiyama T."/>
            <person name="Hasebe M."/>
            <person name="Maruyama T."/>
            <person name="Minagawa J."/>
            <person name="Obokata J."/>
            <person name="Shigenobu S."/>
        </authorList>
    </citation>
    <scope>NUCLEOTIDE SEQUENCE [LARGE SCALE GENOMIC DNA]</scope>
</reference>
<comment type="subcellular location">
    <subcellularLocation>
        <location evidence="1">Membrane</location>
        <topology evidence="1">Multi-pass membrane protein</topology>
    </subcellularLocation>
</comment>
<proteinExistence type="predicted"/>